<reference evidence="2 3" key="1">
    <citation type="submission" date="2019-09" db="EMBL/GenBank/DDBJ databases">
        <title>The complete genome of Methanoplanus sp. FWC-SCC4.</title>
        <authorList>
            <person name="Chen S.-C."/>
            <person name="Zhou Y.-Z."/>
            <person name="Lai M.-C."/>
        </authorList>
    </citation>
    <scope>NUCLEOTIDE SEQUENCE [LARGE SCALE GENOMIC DNA]</scope>
    <source>
        <strain evidence="2 3">FWC-SCC4</strain>
    </source>
</reference>
<feature type="transmembrane region" description="Helical" evidence="1">
    <location>
        <begin position="61"/>
        <end position="80"/>
    </location>
</feature>
<evidence type="ECO:0000313" key="3">
    <source>
        <dbReference type="Proteomes" id="UP001301797"/>
    </source>
</evidence>
<dbReference type="EMBL" id="CP043875">
    <property type="protein sequence ID" value="WOF16778.1"/>
    <property type="molecule type" value="Genomic_DNA"/>
</dbReference>
<keyword evidence="3" id="KW-1185">Reference proteome</keyword>
<feature type="transmembrane region" description="Helical" evidence="1">
    <location>
        <begin position="15"/>
        <end position="32"/>
    </location>
</feature>
<accession>A0AA97FEX3</accession>
<keyword evidence="1" id="KW-0472">Membrane</keyword>
<dbReference type="RefSeq" id="WP_317136206.1">
    <property type="nucleotide sequence ID" value="NZ_CP043875.1"/>
</dbReference>
<name>A0AA97FEX3_9EURY</name>
<proteinExistence type="predicted"/>
<organism evidence="2 3">
    <name type="scientific">Methanochimaera problematica</name>
    <dbReference type="NCBI Taxonomy" id="2609417"/>
    <lineage>
        <taxon>Archaea</taxon>
        <taxon>Methanobacteriati</taxon>
        <taxon>Methanobacteriota</taxon>
        <taxon>Stenosarchaea group</taxon>
        <taxon>Methanomicrobia</taxon>
        <taxon>Methanomicrobiales</taxon>
        <taxon>Methanomicrobiaceae</taxon>
        <taxon>Methanochimaera</taxon>
    </lineage>
</organism>
<dbReference type="AlphaFoldDB" id="A0AA97FEX3"/>
<dbReference type="Proteomes" id="UP001301797">
    <property type="component" value="Chromosome"/>
</dbReference>
<keyword evidence="1" id="KW-0812">Transmembrane</keyword>
<gene>
    <name evidence="2" type="ORF">F1737_08785</name>
</gene>
<sequence length="103" mass="11277">MTIEFLSNITLPDPMMSAAVLLGISGALFVAAKSSKIRSAGFLCWIFGNLIWILEGAFTENIYMVVMFGFYWVTAVFGFFNSRTGLKISPDEWDCFGKGGAGN</sequence>
<dbReference type="KEGG" id="mefw:F1737_08785"/>
<keyword evidence="1" id="KW-1133">Transmembrane helix</keyword>
<dbReference type="GeneID" id="85230255"/>
<evidence type="ECO:0000313" key="2">
    <source>
        <dbReference type="EMBL" id="WOF16778.1"/>
    </source>
</evidence>
<feature type="transmembrane region" description="Helical" evidence="1">
    <location>
        <begin position="39"/>
        <end position="55"/>
    </location>
</feature>
<protein>
    <submittedName>
        <fullName evidence="2">Uncharacterized protein</fullName>
    </submittedName>
</protein>
<evidence type="ECO:0000256" key="1">
    <source>
        <dbReference type="SAM" id="Phobius"/>
    </source>
</evidence>